<dbReference type="NCBIfam" id="NF002199">
    <property type="entry name" value="PRK01060.1-4"/>
    <property type="match status" value="1"/>
</dbReference>
<keyword evidence="6" id="KW-0378">Hydrolase</keyword>
<dbReference type="PROSITE" id="PS51432">
    <property type="entry name" value="AP_NUCLEASE_F2_4"/>
    <property type="match status" value="1"/>
</dbReference>
<gene>
    <name evidence="11" type="ORF">RI543_003782</name>
</gene>
<evidence type="ECO:0000256" key="3">
    <source>
        <dbReference type="ARBA" id="ARBA00021759"/>
    </source>
</evidence>
<dbReference type="FunFam" id="3.20.20.150:FF:000001">
    <property type="entry name" value="Probable endonuclease 4"/>
    <property type="match status" value="1"/>
</dbReference>
<name>A0AAN8A7K8_9SACH</name>
<evidence type="ECO:0000259" key="10">
    <source>
        <dbReference type="Pfam" id="PF01261"/>
    </source>
</evidence>
<evidence type="ECO:0000313" key="11">
    <source>
        <dbReference type="EMBL" id="KAK5778856.1"/>
    </source>
</evidence>
<dbReference type="InterPro" id="IPR036237">
    <property type="entry name" value="Xyl_isomerase-like_sf"/>
</dbReference>
<keyword evidence="4" id="KW-0479">Metal-binding</keyword>
<proteinExistence type="inferred from homology"/>
<dbReference type="PANTHER" id="PTHR21445">
    <property type="entry name" value="ENDONUCLEASE IV ENDODEOXYRIBONUCLEASE IV"/>
    <property type="match status" value="1"/>
</dbReference>
<dbReference type="Pfam" id="PF01261">
    <property type="entry name" value="AP_endonuc_2"/>
    <property type="match status" value="1"/>
</dbReference>
<evidence type="ECO:0000256" key="1">
    <source>
        <dbReference type="ARBA" id="ARBA00001947"/>
    </source>
</evidence>
<keyword evidence="12" id="KW-1185">Reference proteome</keyword>
<evidence type="ECO:0000256" key="5">
    <source>
        <dbReference type="ARBA" id="ARBA00022763"/>
    </source>
</evidence>
<dbReference type="GO" id="GO:0008081">
    <property type="term" value="F:phosphoric diester hydrolase activity"/>
    <property type="evidence" value="ECO:0007669"/>
    <property type="project" value="TreeGrafter"/>
</dbReference>
<dbReference type="HAMAP" id="MF_00152">
    <property type="entry name" value="Nfo"/>
    <property type="match status" value="1"/>
</dbReference>
<dbReference type="GO" id="GO:0005739">
    <property type="term" value="C:mitochondrion"/>
    <property type="evidence" value="ECO:0007669"/>
    <property type="project" value="TreeGrafter"/>
</dbReference>
<dbReference type="GO" id="GO:0005634">
    <property type="term" value="C:nucleus"/>
    <property type="evidence" value="ECO:0007669"/>
    <property type="project" value="TreeGrafter"/>
</dbReference>
<dbReference type="SUPFAM" id="SSF51658">
    <property type="entry name" value="Xylose isomerase-like"/>
    <property type="match status" value="1"/>
</dbReference>
<dbReference type="Proteomes" id="UP001306508">
    <property type="component" value="Unassembled WGS sequence"/>
</dbReference>
<organism evidence="11 12">
    <name type="scientific">Arxiozyma heterogenica</name>
    <dbReference type="NCBI Taxonomy" id="278026"/>
    <lineage>
        <taxon>Eukaryota</taxon>
        <taxon>Fungi</taxon>
        <taxon>Dikarya</taxon>
        <taxon>Ascomycota</taxon>
        <taxon>Saccharomycotina</taxon>
        <taxon>Saccharomycetes</taxon>
        <taxon>Saccharomycetales</taxon>
        <taxon>Saccharomycetaceae</taxon>
        <taxon>Arxiozyma</taxon>
    </lineage>
</organism>
<feature type="region of interest" description="Disordered" evidence="9">
    <location>
        <begin position="308"/>
        <end position="353"/>
    </location>
</feature>
<dbReference type="AlphaFoldDB" id="A0AAN8A7K8"/>
<feature type="domain" description="Xylose isomerase-like TIM barrel" evidence="10">
    <location>
        <begin position="29"/>
        <end position="288"/>
    </location>
</feature>
<dbReference type="PANTHER" id="PTHR21445:SF0">
    <property type="entry name" value="APURINIC-APYRIMIDINIC ENDONUCLEASE"/>
    <property type="match status" value="1"/>
</dbReference>
<evidence type="ECO:0000256" key="2">
    <source>
        <dbReference type="ARBA" id="ARBA00005340"/>
    </source>
</evidence>
<keyword evidence="5" id="KW-0227">DNA damage</keyword>
<dbReference type="CDD" id="cd00019">
    <property type="entry name" value="AP2Ec"/>
    <property type="match status" value="1"/>
</dbReference>
<comment type="caution">
    <text evidence="11">The sequence shown here is derived from an EMBL/GenBank/DDBJ whole genome shotgun (WGS) entry which is preliminary data.</text>
</comment>
<evidence type="ECO:0000256" key="4">
    <source>
        <dbReference type="ARBA" id="ARBA00022723"/>
    </source>
</evidence>
<keyword evidence="7" id="KW-0862">Zinc</keyword>
<dbReference type="InterPro" id="IPR001719">
    <property type="entry name" value="AP_endonuc_2"/>
</dbReference>
<keyword evidence="8" id="KW-0234">DNA repair</keyword>
<protein>
    <recommendedName>
        <fullName evidence="3">Apurinic-apyrimidinic endonuclease 1</fullName>
    </recommendedName>
</protein>
<feature type="compositionally biased region" description="Basic and acidic residues" evidence="9">
    <location>
        <begin position="316"/>
        <end position="328"/>
    </location>
</feature>
<dbReference type="GO" id="GO:0006284">
    <property type="term" value="P:base-excision repair"/>
    <property type="evidence" value="ECO:0007669"/>
    <property type="project" value="TreeGrafter"/>
</dbReference>
<dbReference type="NCBIfam" id="TIGR00587">
    <property type="entry name" value="nfo"/>
    <property type="match status" value="1"/>
</dbReference>
<dbReference type="PROSITE" id="PS00729">
    <property type="entry name" value="AP_NUCLEASE_F2_1"/>
    <property type="match status" value="1"/>
</dbReference>
<dbReference type="PROSITE" id="PS00730">
    <property type="entry name" value="AP_NUCLEASE_F2_2"/>
    <property type="match status" value="1"/>
</dbReference>
<dbReference type="EMBL" id="JAWIZZ010000051">
    <property type="protein sequence ID" value="KAK5778856.1"/>
    <property type="molecule type" value="Genomic_DNA"/>
</dbReference>
<sequence>MPFVKSVTTKYKFGAHVSTVGGISNSVINAHKIGCQSFAMFLKSPRKWDSPPLTTEEIEKFKLNCEKYKYDPLKDILPHGHYFINLCNPDESKAIKAYSQLIDELKRCEQLGIGHYNLHPGSALKGGDVKVQLKQLAKYLNRAIGETESVVIVLENMAGKDNLIGNRLEDLREVIDLIDNKTRVGVCIDTCHTFASGYDIQSSIENFNKFWEQFNEIIGFNYLKSMHINDSKAPLGSNQDLHEKLGHGFIGLEPFRWLAHDMRLEGIPLILETPHEVDDGYGEEIELLQWLETIDDSDNKELITRSNDLQKLGAKTRKEQQAKFEKKQSQNKKRKIGGDVISQLTKKKRVKKE</sequence>
<accession>A0AAN8A7K8</accession>
<dbReference type="GO" id="GO:0003677">
    <property type="term" value="F:DNA binding"/>
    <property type="evidence" value="ECO:0007669"/>
    <property type="project" value="InterPro"/>
</dbReference>
<comment type="similarity">
    <text evidence="2">Belongs to the AP endonuclease 2 family.</text>
</comment>
<dbReference type="PROSITE" id="PS00731">
    <property type="entry name" value="AP_NUCLEASE_F2_3"/>
    <property type="match status" value="1"/>
</dbReference>
<dbReference type="SMART" id="SM00518">
    <property type="entry name" value="AP2Ec"/>
    <property type="match status" value="1"/>
</dbReference>
<dbReference type="InterPro" id="IPR013022">
    <property type="entry name" value="Xyl_isomerase-like_TIM-brl"/>
</dbReference>
<evidence type="ECO:0000256" key="9">
    <source>
        <dbReference type="SAM" id="MobiDB-lite"/>
    </source>
</evidence>
<evidence type="ECO:0000256" key="6">
    <source>
        <dbReference type="ARBA" id="ARBA00022801"/>
    </source>
</evidence>
<dbReference type="GO" id="GO:0008270">
    <property type="term" value="F:zinc ion binding"/>
    <property type="evidence" value="ECO:0007669"/>
    <property type="project" value="InterPro"/>
</dbReference>
<evidence type="ECO:0000256" key="7">
    <source>
        <dbReference type="ARBA" id="ARBA00022833"/>
    </source>
</evidence>
<evidence type="ECO:0000256" key="8">
    <source>
        <dbReference type="ARBA" id="ARBA00023204"/>
    </source>
</evidence>
<dbReference type="GO" id="GO:0003906">
    <property type="term" value="F:DNA-(apurinic or apyrimidinic site) endonuclease activity"/>
    <property type="evidence" value="ECO:0007669"/>
    <property type="project" value="TreeGrafter"/>
</dbReference>
<dbReference type="InterPro" id="IPR018246">
    <property type="entry name" value="AP_endonuc_F2_Zn_BS"/>
</dbReference>
<comment type="cofactor">
    <cofactor evidence="1">
        <name>Zn(2+)</name>
        <dbReference type="ChEBI" id="CHEBI:29105"/>
    </cofactor>
</comment>
<dbReference type="Gene3D" id="3.20.20.150">
    <property type="entry name" value="Divalent-metal-dependent TIM barrel enzymes"/>
    <property type="match status" value="1"/>
</dbReference>
<reference evidence="12" key="1">
    <citation type="submission" date="2023-07" db="EMBL/GenBank/DDBJ databases">
        <title>A draft genome of Kazachstania heterogenica Y-27499.</title>
        <authorList>
            <person name="Donic C."/>
            <person name="Kralova J.S."/>
            <person name="Fidel L."/>
            <person name="Ben-Dor S."/>
            <person name="Jung S."/>
        </authorList>
    </citation>
    <scope>NUCLEOTIDE SEQUENCE [LARGE SCALE GENOMIC DNA]</scope>
    <source>
        <strain evidence="12">Y27499</strain>
    </source>
</reference>
<evidence type="ECO:0000313" key="12">
    <source>
        <dbReference type="Proteomes" id="UP001306508"/>
    </source>
</evidence>